<evidence type="ECO:0000256" key="1">
    <source>
        <dbReference type="SAM" id="MobiDB-lite"/>
    </source>
</evidence>
<keyword evidence="3" id="KW-1185">Reference proteome</keyword>
<accession>A0A5B7IWB5</accession>
<sequence length="100" mass="10379">MKDSGRVSGSVQDAACGPDAAAAAAARPGRTNALLSARRGPPRAPAAPRRGELIRCFIGGWRQRRASRSQQEQSQHAAAAPGERTDSAAPSICYGGARPR</sequence>
<comment type="caution">
    <text evidence="2">The sequence shown here is derived from an EMBL/GenBank/DDBJ whole genome shotgun (WGS) entry which is preliminary data.</text>
</comment>
<gene>
    <name evidence="2" type="ORF">E2C01_084814</name>
</gene>
<name>A0A5B7IWB5_PORTR</name>
<feature type="region of interest" description="Disordered" evidence="1">
    <location>
        <begin position="63"/>
        <end position="100"/>
    </location>
</feature>
<evidence type="ECO:0000313" key="2">
    <source>
        <dbReference type="EMBL" id="MPC89851.1"/>
    </source>
</evidence>
<dbReference type="EMBL" id="VSRR010082385">
    <property type="protein sequence ID" value="MPC89851.1"/>
    <property type="molecule type" value="Genomic_DNA"/>
</dbReference>
<proteinExistence type="predicted"/>
<protein>
    <submittedName>
        <fullName evidence="2">Uncharacterized protein</fullName>
    </submittedName>
</protein>
<dbReference type="AlphaFoldDB" id="A0A5B7IWB5"/>
<reference evidence="2 3" key="1">
    <citation type="submission" date="2019-05" db="EMBL/GenBank/DDBJ databases">
        <title>Another draft genome of Portunus trituberculatus and its Hox gene families provides insights of decapod evolution.</title>
        <authorList>
            <person name="Jeong J.-H."/>
            <person name="Song I."/>
            <person name="Kim S."/>
            <person name="Choi T."/>
            <person name="Kim D."/>
            <person name="Ryu S."/>
            <person name="Kim W."/>
        </authorList>
    </citation>
    <scope>NUCLEOTIDE SEQUENCE [LARGE SCALE GENOMIC DNA]</scope>
    <source>
        <tissue evidence="2">Muscle</tissue>
    </source>
</reference>
<dbReference type="Proteomes" id="UP000324222">
    <property type="component" value="Unassembled WGS sequence"/>
</dbReference>
<organism evidence="2 3">
    <name type="scientific">Portunus trituberculatus</name>
    <name type="common">Swimming crab</name>
    <name type="synonym">Neptunus trituberculatus</name>
    <dbReference type="NCBI Taxonomy" id="210409"/>
    <lineage>
        <taxon>Eukaryota</taxon>
        <taxon>Metazoa</taxon>
        <taxon>Ecdysozoa</taxon>
        <taxon>Arthropoda</taxon>
        <taxon>Crustacea</taxon>
        <taxon>Multicrustacea</taxon>
        <taxon>Malacostraca</taxon>
        <taxon>Eumalacostraca</taxon>
        <taxon>Eucarida</taxon>
        <taxon>Decapoda</taxon>
        <taxon>Pleocyemata</taxon>
        <taxon>Brachyura</taxon>
        <taxon>Eubrachyura</taxon>
        <taxon>Portunoidea</taxon>
        <taxon>Portunidae</taxon>
        <taxon>Portuninae</taxon>
        <taxon>Portunus</taxon>
    </lineage>
</organism>
<feature type="region of interest" description="Disordered" evidence="1">
    <location>
        <begin position="22"/>
        <end position="51"/>
    </location>
</feature>
<evidence type="ECO:0000313" key="3">
    <source>
        <dbReference type="Proteomes" id="UP000324222"/>
    </source>
</evidence>
<feature type="compositionally biased region" description="Low complexity" evidence="1">
    <location>
        <begin position="68"/>
        <end position="80"/>
    </location>
</feature>